<evidence type="ECO:0000313" key="2">
    <source>
        <dbReference type="EMBL" id="MBD2864398.1"/>
    </source>
</evidence>
<reference evidence="2" key="1">
    <citation type="submission" date="2020-09" db="EMBL/GenBank/DDBJ databases">
        <title>A novel bacterium of genus Paenibacillus, isolated from South China Sea.</title>
        <authorList>
            <person name="Huang H."/>
            <person name="Mo K."/>
            <person name="Hu Y."/>
        </authorList>
    </citation>
    <scope>NUCLEOTIDE SEQUENCE</scope>
    <source>
        <strain evidence="2">IB182363</strain>
    </source>
</reference>
<dbReference type="PROSITE" id="PS51318">
    <property type="entry name" value="TAT"/>
    <property type="match status" value="1"/>
</dbReference>
<comment type="caution">
    <text evidence="2">The sequence shown here is derived from an EMBL/GenBank/DDBJ whole genome shotgun (WGS) entry which is preliminary data.</text>
</comment>
<dbReference type="InterPro" id="IPR012334">
    <property type="entry name" value="Pectin_lyas_fold"/>
</dbReference>
<evidence type="ECO:0000313" key="3">
    <source>
        <dbReference type="Proteomes" id="UP000639396"/>
    </source>
</evidence>
<accession>A0A927CCZ2</accession>
<feature type="compositionally biased region" description="Gly residues" evidence="1">
    <location>
        <begin position="50"/>
        <end position="63"/>
    </location>
</feature>
<feature type="region of interest" description="Disordered" evidence="1">
    <location>
        <begin position="38"/>
        <end position="70"/>
    </location>
</feature>
<dbReference type="Proteomes" id="UP000639396">
    <property type="component" value="Unassembled WGS sequence"/>
</dbReference>
<dbReference type="InterPro" id="IPR006311">
    <property type="entry name" value="TAT_signal"/>
</dbReference>
<dbReference type="AlphaFoldDB" id="A0A927CCZ2"/>
<organism evidence="2 3">
    <name type="scientific">Paenibacillus oceani</name>
    <dbReference type="NCBI Taxonomy" id="2772510"/>
    <lineage>
        <taxon>Bacteria</taxon>
        <taxon>Bacillati</taxon>
        <taxon>Bacillota</taxon>
        <taxon>Bacilli</taxon>
        <taxon>Bacillales</taxon>
        <taxon>Paenibacillaceae</taxon>
        <taxon>Paenibacillus</taxon>
    </lineage>
</organism>
<dbReference type="RefSeq" id="WP_190930027.1">
    <property type="nucleotide sequence ID" value="NZ_JACXJA010000029.1"/>
</dbReference>
<protein>
    <recommendedName>
        <fullName evidence="4">Pectate lyase superfamily protein domain-containing protein</fullName>
    </recommendedName>
</protein>
<evidence type="ECO:0000256" key="1">
    <source>
        <dbReference type="SAM" id="MobiDB-lite"/>
    </source>
</evidence>
<keyword evidence="3" id="KW-1185">Reference proteome</keyword>
<gene>
    <name evidence="2" type="ORF">IDH45_20640</name>
</gene>
<name>A0A927CCZ2_9BACL</name>
<dbReference type="Gene3D" id="2.160.20.10">
    <property type="entry name" value="Single-stranded right-handed beta-helix, Pectin lyase-like"/>
    <property type="match status" value="1"/>
</dbReference>
<evidence type="ECO:0008006" key="4">
    <source>
        <dbReference type="Google" id="ProtNLM"/>
    </source>
</evidence>
<sequence length="717" mass="74285">MSTNGQQDSTPTSAAKMSRRKLIASIGLTGMALATGGNVTQALGDPPQGSPGGTNNGVSGKGGTMRKRNGNRFLTATVTADTIDDLRDLAGVSDGDTVMITSGGRAGLFRWDSGDRSADCANDPLMGMYVPLNGNNGSGGAFIRILDSEITPQMFGASGDGTGDDSGAINAFFAAINTFGLRSGKCVGHFRVGAPLVAQLGAYKGLTMDATFTSSFADEGYMLSITNSYRLNIVGKLALIGNGSTIATRTNGKGLLLDGVFQGSITKIDVRQFQHNGIEIRNNTGFSSFLRIGEVLTYLCGSAKVTGSNGISANWSNRIDAGGSSLPNQRSTITVDTLPPILDITDYVSINGNPYAVTNVDRSAMTLSVYPWIDIGLNAGTLDYFVGSGIFIRGGDSSGVSFGTLNTSACGIGANIWALYPGEVQYFSNESCGIGYILGRAPDFATVGGGIGTHYCENCAVNFLKASVYGQGSFRIDSTVDQAQGSKHRALSPRDTMGAFSERYLLMSGLRMGAAYGYETEAMQSASAPAGFSTLLLRLGGGGYPVHSIRKDSATIRLQDVSGLRTGFGHNQMFLYASGTSATGAPAGTLTFQPQDSGYTVNGSGAAAFSNLAGPTMFHCYLSGTAWVVQQAGGPVFKAVQAVTSVSVAAGDSHTVDVSVSGAAMGDFTQSSYSVHIEKLLMSSAVSAPGTVRLSFYNPSSSAVTLPAGTAHIRISR</sequence>
<proteinExistence type="predicted"/>
<dbReference type="EMBL" id="JACXJA010000029">
    <property type="protein sequence ID" value="MBD2864398.1"/>
    <property type="molecule type" value="Genomic_DNA"/>
</dbReference>